<dbReference type="FunFam" id="3.30.50.10:FF:000039">
    <property type="entry name" value="Siderophore transcription factor SreA"/>
    <property type="match status" value="1"/>
</dbReference>
<dbReference type="EMBL" id="JAANYQ010000005">
    <property type="protein sequence ID" value="KAF4123783.1"/>
    <property type="molecule type" value="Genomic_DNA"/>
</dbReference>
<feature type="region of interest" description="Disordered" evidence="10">
    <location>
        <begin position="316"/>
        <end position="564"/>
    </location>
</feature>
<feature type="compositionally biased region" description="Low complexity" evidence="10">
    <location>
        <begin position="492"/>
        <end position="504"/>
    </location>
</feature>
<feature type="compositionally biased region" description="Polar residues" evidence="10">
    <location>
        <begin position="440"/>
        <end position="451"/>
    </location>
</feature>
<keyword evidence="7" id="KW-0804">Transcription</keyword>
<dbReference type="Proteomes" id="UP000749293">
    <property type="component" value="Unassembled WGS sequence"/>
</dbReference>
<dbReference type="GO" id="GO:0000981">
    <property type="term" value="F:DNA-binding transcription factor activity, RNA polymerase II-specific"/>
    <property type="evidence" value="ECO:0007669"/>
    <property type="project" value="TreeGrafter"/>
</dbReference>
<feature type="compositionally biased region" description="Polar residues" evidence="10">
    <location>
        <begin position="388"/>
        <end position="401"/>
    </location>
</feature>
<dbReference type="GO" id="GO:0034757">
    <property type="term" value="P:negative regulation of iron ion transport"/>
    <property type="evidence" value="ECO:0007669"/>
    <property type="project" value="UniProtKB-ARBA"/>
</dbReference>
<dbReference type="SUPFAM" id="SSF57716">
    <property type="entry name" value="Glucocorticoid receptor-like (DNA-binding domain)"/>
    <property type="match status" value="2"/>
</dbReference>
<keyword evidence="2" id="KW-0479">Metal-binding</keyword>
<evidence type="ECO:0000259" key="11">
    <source>
        <dbReference type="PROSITE" id="PS50114"/>
    </source>
</evidence>
<dbReference type="AlphaFoldDB" id="A0A9P5D1D9"/>
<dbReference type="GO" id="GO:0005634">
    <property type="term" value="C:nucleus"/>
    <property type="evidence" value="ECO:0007669"/>
    <property type="project" value="UniProtKB-SubCell"/>
</dbReference>
<evidence type="ECO:0000256" key="2">
    <source>
        <dbReference type="ARBA" id="ARBA00022723"/>
    </source>
</evidence>
<reference evidence="12" key="1">
    <citation type="submission" date="2020-03" db="EMBL/GenBank/DDBJ databases">
        <title>Site-based positive gene gene selection in Geosmithia morbida across the United States reveals a broad range of putative effectors and factors for local host and environmental adapation.</title>
        <authorList>
            <person name="Onufrak A."/>
            <person name="Murdoch R.W."/>
            <person name="Gazis R."/>
            <person name="Huff M."/>
            <person name="Staton M."/>
            <person name="Klingeman W."/>
            <person name="Hadziabdic D."/>
        </authorList>
    </citation>
    <scope>NUCLEOTIDE SEQUENCE</scope>
    <source>
        <strain evidence="12">1262</strain>
    </source>
</reference>
<accession>A0A9P5D1D9</accession>
<evidence type="ECO:0000313" key="13">
    <source>
        <dbReference type="Proteomes" id="UP000749293"/>
    </source>
</evidence>
<dbReference type="OrthoDB" id="515401at2759"/>
<evidence type="ECO:0000256" key="4">
    <source>
        <dbReference type="ARBA" id="ARBA00022771"/>
    </source>
</evidence>
<sequence length="584" mass="61712">MSEEAQHRGHPPERRESPSGRTALPSRPVATTVHDVARDQRIGETSLRPGKQGSRHQSRSASPYSGESATMMDISPSPSAPSPQSSTARSTKKVSPSPGASGPTSGGQVCSNCGTTRTPLWRRSPQGATICNACGLYYKARNTSRPIGLKKPPNVVQEKPSGQPVSIAPKPQSNVPGARYVSAEQTPTGSCPGGGQCNGTGGAEGCHGCPAFNNRLSKSANLNVGNQKSGGGCRGKGTPSDGGASAGDTKVDHATDLTSTVHTRSQSDDSTVVIACQNCSTTVTPLWRRDASGHTICNACGLYYKLHGVHRPTTMKKATIKRRKRVIPAGEEEDGDESSQPGDLPEQSGTPATQKGSVNADGSVSLGSRRQPPPEPMALEPRPPSMGDQRQPSPMSVTSDLSAYRHQPLRPSHPMPYLNDDNRLPPISSMHASGAAATVDRQSSTSPSGSAYLSPGARRKRSFSYSENEGRNPYPAEPDQTGSGGGDHSKRLSSIESILNPSSSARYDDMTDCSLPPLRSPAATTVNSVPSPVVHSRDPTPSMPEPQGGTEAQKMSRRAALQREAEQIRETLAAKEREIRDMRQ</sequence>
<evidence type="ECO:0000313" key="12">
    <source>
        <dbReference type="EMBL" id="KAF4123783.1"/>
    </source>
</evidence>
<dbReference type="GO" id="GO:0008270">
    <property type="term" value="F:zinc ion binding"/>
    <property type="evidence" value="ECO:0007669"/>
    <property type="project" value="UniProtKB-KW"/>
</dbReference>
<dbReference type="Gene3D" id="3.30.50.10">
    <property type="entry name" value="Erythroid Transcription Factor GATA-1, subunit A"/>
    <property type="match status" value="2"/>
</dbReference>
<feature type="domain" description="GATA-type" evidence="11">
    <location>
        <begin position="276"/>
        <end position="323"/>
    </location>
</feature>
<keyword evidence="13" id="KW-1185">Reference proteome</keyword>
<comment type="subcellular location">
    <subcellularLocation>
        <location evidence="1">Nucleus</location>
    </subcellularLocation>
</comment>
<gene>
    <name evidence="12" type="ORF">GMORB2_5499</name>
</gene>
<dbReference type="SMART" id="SM00401">
    <property type="entry name" value="ZnF_GATA"/>
    <property type="match status" value="2"/>
</dbReference>
<keyword evidence="5" id="KW-0862">Zinc</keyword>
<dbReference type="PROSITE" id="PS00344">
    <property type="entry name" value="GATA_ZN_FINGER_1"/>
    <property type="match status" value="2"/>
</dbReference>
<feature type="compositionally biased region" description="Basic residues" evidence="10">
    <location>
        <begin position="316"/>
        <end position="326"/>
    </location>
</feature>
<keyword evidence="6" id="KW-0805">Transcription regulation</keyword>
<feature type="domain" description="GATA-type" evidence="11">
    <location>
        <begin position="104"/>
        <end position="159"/>
    </location>
</feature>
<feature type="compositionally biased region" description="Pro residues" evidence="10">
    <location>
        <begin position="371"/>
        <end position="384"/>
    </location>
</feature>
<dbReference type="RefSeq" id="XP_035322435.1">
    <property type="nucleotide sequence ID" value="XM_035467469.1"/>
</dbReference>
<dbReference type="GO" id="GO:0000122">
    <property type="term" value="P:negative regulation of transcription by RNA polymerase II"/>
    <property type="evidence" value="ECO:0007669"/>
    <property type="project" value="TreeGrafter"/>
</dbReference>
<evidence type="ECO:0000256" key="8">
    <source>
        <dbReference type="ARBA" id="ARBA00023242"/>
    </source>
</evidence>
<dbReference type="GO" id="GO:0000978">
    <property type="term" value="F:RNA polymerase II cis-regulatory region sequence-specific DNA binding"/>
    <property type="evidence" value="ECO:0007669"/>
    <property type="project" value="TreeGrafter"/>
</dbReference>
<keyword evidence="8" id="KW-0539">Nucleus</keyword>
<dbReference type="PANTHER" id="PTHR10071">
    <property type="entry name" value="TRANSCRIPTION FACTOR GATA FAMILY MEMBER"/>
    <property type="match status" value="1"/>
</dbReference>
<evidence type="ECO:0000256" key="10">
    <source>
        <dbReference type="SAM" id="MobiDB-lite"/>
    </source>
</evidence>
<dbReference type="PRINTS" id="PR00619">
    <property type="entry name" value="GATAZNFINGER"/>
</dbReference>
<keyword evidence="4 9" id="KW-0863">Zinc-finger</keyword>
<feature type="region of interest" description="Disordered" evidence="10">
    <location>
        <begin position="221"/>
        <end position="251"/>
    </location>
</feature>
<protein>
    <submittedName>
        <fullName evidence="12">ZnF GATA</fullName>
    </submittedName>
</protein>
<feature type="region of interest" description="Disordered" evidence="10">
    <location>
        <begin position="1"/>
        <end position="122"/>
    </location>
</feature>
<keyword evidence="3" id="KW-0677">Repeat</keyword>
<dbReference type="InterPro" id="IPR000679">
    <property type="entry name" value="Znf_GATA"/>
</dbReference>
<proteinExistence type="predicted"/>
<evidence type="ECO:0000256" key="9">
    <source>
        <dbReference type="PROSITE-ProRule" id="PRU00094"/>
    </source>
</evidence>
<dbReference type="GO" id="GO:0045944">
    <property type="term" value="P:positive regulation of transcription by RNA polymerase II"/>
    <property type="evidence" value="ECO:0007669"/>
    <property type="project" value="TreeGrafter"/>
</dbReference>
<dbReference type="Pfam" id="PF00320">
    <property type="entry name" value="GATA"/>
    <property type="match status" value="2"/>
</dbReference>
<evidence type="ECO:0000256" key="7">
    <source>
        <dbReference type="ARBA" id="ARBA00023163"/>
    </source>
</evidence>
<dbReference type="GeneID" id="55971724"/>
<organism evidence="12 13">
    <name type="scientific">Geosmithia morbida</name>
    <dbReference type="NCBI Taxonomy" id="1094350"/>
    <lineage>
        <taxon>Eukaryota</taxon>
        <taxon>Fungi</taxon>
        <taxon>Dikarya</taxon>
        <taxon>Ascomycota</taxon>
        <taxon>Pezizomycotina</taxon>
        <taxon>Sordariomycetes</taxon>
        <taxon>Hypocreomycetidae</taxon>
        <taxon>Hypocreales</taxon>
        <taxon>Bionectriaceae</taxon>
        <taxon>Geosmithia</taxon>
    </lineage>
</organism>
<evidence type="ECO:0000256" key="5">
    <source>
        <dbReference type="ARBA" id="ARBA00022833"/>
    </source>
</evidence>
<dbReference type="PROSITE" id="PS50114">
    <property type="entry name" value="GATA_ZN_FINGER_2"/>
    <property type="match status" value="2"/>
</dbReference>
<evidence type="ECO:0000256" key="3">
    <source>
        <dbReference type="ARBA" id="ARBA00022737"/>
    </source>
</evidence>
<feature type="compositionally biased region" description="Low complexity" evidence="10">
    <location>
        <begin position="82"/>
        <end position="107"/>
    </location>
</feature>
<dbReference type="FunFam" id="3.30.50.10:FF:000007">
    <property type="entry name" value="Nitrogen regulatory AreA, N-terminal"/>
    <property type="match status" value="1"/>
</dbReference>
<feature type="compositionally biased region" description="Polar residues" evidence="10">
    <location>
        <begin position="108"/>
        <end position="118"/>
    </location>
</feature>
<feature type="compositionally biased region" description="Polar residues" evidence="10">
    <location>
        <begin position="347"/>
        <end position="368"/>
    </location>
</feature>
<comment type="caution">
    <text evidence="12">The sequence shown here is derived from an EMBL/GenBank/DDBJ whole genome shotgun (WGS) entry which is preliminary data.</text>
</comment>
<feature type="compositionally biased region" description="Basic and acidic residues" evidence="10">
    <location>
        <begin position="1"/>
        <end position="18"/>
    </location>
</feature>
<dbReference type="CDD" id="cd00202">
    <property type="entry name" value="ZnF_GATA"/>
    <property type="match status" value="2"/>
</dbReference>
<name>A0A9P5D1D9_9HYPO</name>
<dbReference type="InterPro" id="IPR039355">
    <property type="entry name" value="Transcription_factor_GATA"/>
</dbReference>
<dbReference type="GO" id="GO:0006879">
    <property type="term" value="P:intracellular iron ion homeostasis"/>
    <property type="evidence" value="ECO:0007669"/>
    <property type="project" value="UniProtKB-ARBA"/>
</dbReference>
<evidence type="ECO:0000256" key="6">
    <source>
        <dbReference type="ARBA" id="ARBA00023015"/>
    </source>
</evidence>
<feature type="compositionally biased region" description="Polar residues" evidence="10">
    <location>
        <begin position="59"/>
        <end position="68"/>
    </location>
</feature>
<evidence type="ECO:0000256" key="1">
    <source>
        <dbReference type="ARBA" id="ARBA00004123"/>
    </source>
</evidence>
<dbReference type="PANTHER" id="PTHR10071:SF335">
    <property type="entry name" value="IRON-SENSING TRANSCRIPTIONAL REPRESSOR-RELATED"/>
    <property type="match status" value="1"/>
</dbReference>
<dbReference type="InterPro" id="IPR013088">
    <property type="entry name" value="Znf_NHR/GATA"/>
</dbReference>
<feature type="region of interest" description="Disordered" evidence="10">
    <location>
        <begin position="148"/>
        <end position="176"/>
    </location>
</feature>